<protein>
    <submittedName>
        <fullName evidence="1">Uncharacterized protein</fullName>
    </submittedName>
</protein>
<keyword evidence="2" id="KW-1185">Reference proteome</keyword>
<dbReference type="Proteomes" id="UP000762676">
    <property type="component" value="Unassembled WGS sequence"/>
</dbReference>
<dbReference type="EMBL" id="BMAT01002630">
    <property type="protein sequence ID" value="GFS10633.1"/>
    <property type="molecule type" value="Genomic_DNA"/>
</dbReference>
<evidence type="ECO:0000313" key="2">
    <source>
        <dbReference type="Proteomes" id="UP000762676"/>
    </source>
</evidence>
<gene>
    <name evidence="1" type="ORF">ElyMa_001328200</name>
</gene>
<name>A0AAV4ILE1_9GAST</name>
<comment type="caution">
    <text evidence="1">The sequence shown here is derived from an EMBL/GenBank/DDBJ whole genome shotgun (WGS) entry which is preliminary data.</text>
</comment>
<dbReference type="AlphaFoldDB" id="A0AAV4ILE1"/>
<proteinExistence type="predicted"/>
<evidence type="ECO:0000313" key="1">
    <source>
        <dbReference type="EMBL" id="GFS10633.1"/>
    </source>
</evidence>
<organism evidence="1 2">
    <name type="scientific">Elysia marginata</name>
    <dbReference type="NCBI Taxonomy" id="1093978"/>
    <lineage>
        <taxon>Eukaryota</taxon>
        <taxon>Metazoa</taxon>
        <taxon>Spiralia</taxon>
        <taxon>Lophotrochozoa</taxon>
        <taxon>Mollusca</taxon>
        <taxon>Gastropoda</taxon>
        <taxon>Heterobranchia</taxon>
        <taxon>Euthyneura</taxon>
        <taxon>Panpulmonata</taxon>
        <taxon>Sacoglossa</taxon>
        <taxon>Placobranchoidea</taxon>
        <taxon>Plakobranchidae</taxon>
        <taxon>Elysia</taxon>
    </lineage>
</organism>
<reference evidence="1 2" key="1">
    <citation type="journal article" date="2021" name="Elife">
        <title>Chloroplast acquisition without the gene transfer in kleptoplastic sea slugs, Plakobranchus ocellatus.</title>
        <authorList>
            <person name="Maeda T."/>
            <person name="Takahashi S."/>
            <person name="Yoshida T."/>
            <person name="Shimamura S."/>
            <person name="Takaki Y."/>
            <person name="Nagai Y."/>
            <person name="Toyoda A."/>
            <person name="Suzuki Y."/>
            <person name="Arimoto A."/>
            <person name="Ishii H."/>
            <person name="Satoh N."/>
            <person name="Nishiyama T."/>
            <person name="Hasebe M."/>
            <person name="Maruyama T."/>
            <person name="Minagawa J."/>
            <person name="Obokata J."/>
            <person name="Shigenobu S."/>
        </authorList>
    </citation>
    <scope>NUCLEOTIDE SEQUENCE [LARGE SCALE GENOMIC DNA]</scope>
</reference>
<accession>A0AAV4ILE1</accession>
<sequence length="142" mass="15809">MVQSSRLSPTNPDRRGSGYDAELKTCSNKSGLSWIRVWCRVHDLLQQIRFVVDQGMAQSSRLFQTNPDCRGSGYGAELTAFSNKSGLSWVWVWRRAEDLLQQNRIVVDQGMTKSSRLVPTNPDCLGSGYGAKFTTCSNKSGL</sequence>